<keyword evidence="3" id="KW-0862">Zinc</keyword>
<dbReference type="InterPro" id="IPR017907">
    <property type="entry name" value="Znf_RING_CS"/>
</dbReference>
<evidence type="ECO:0000313" key="8">
    <source>
        <dbReference type="Proteomes" id="UP000286641"/>
    </source>
</evidence>
<keyword evidence="1" id="KW-0479">Metal-binding</keyword>
<feature type="domain" description="B30.2/SPRY" evidence="7">
    <location>
        <begin position="269"/>
        <end position="450"/>
    </location>
</feature>
<accession>A0A3Q7QT07</accession>
<evidence type="ECO:0000256" key="4">
    <source>
        <dbReference type="PROSITE-ProRule" id="PRU00024"/>
    </source>
</evidence>
<dbReference type="Gene3D" id="3.30.160.60">
    <property type="entry name" value="Classic Zinc Finger"/>
    <property type="match status" value="1"/>
</dbReference>
<dbReference type="SUPFAM" id="SSF57845">
    <property type="entry name" value="B-box zinc-binding domain"/>
    <property type="match status" value="1"/>
</dbReference>
<organism evidence="8 9">
    <name type="scientific">Callorhinus ursinus</name>
    <name type="common">Northern fur seal</name>
    <dbReference type="NCBI Taxonomy" id="34884"/>
    <lineage>
        <taxon>Eukaryota</taxon>
        <taxon>Metazoa</taxon>
        <taxon>Chordata</taxon>
        <taxon>Craniata</taxon>
        <taxon>Vertebrata</taxon>
        <taxon>Euteleostomi</taxon>
        <taxon>Mammalia</taxon>
        <taxon>Eutheria</taxon>
        <taxon>Laurasiatheria</taxon>
        <taxon>Carnivora</taxon>
        <taxon>Caniformia</taxon>
        <taxon>Pinnipedia</taxon>
        <taxon>Otariidae</taxon>
        <taxon>Callorhinus</taxon>
    </lineage>
</organism>
<name>A0A3Q7QT07_CALUR</name>
<dbReference type="Gene3D" id="2.60.120.920">
    <property type="match status" value="1"/>
</dbReference>
<dbReference type="Gene3D" id="3.30.40.10">
    <property type="entry name" value="Zinc/RING finger domain, C3HC4 (zinc finger)"/>
    <property type="match status" value="1"/>
</dbReference>
<dbReference type="SMART" id="SM00184">
    <property type="entry name" value="RING"/>
    <property type="match status" value="1"/>
</dbReference>
<reference key="1">
    <citation type="submission" date="2019-01" db="UniProtKB">
        <authorList>
            <consortium name="RefSeq"/>
        </authorList>
    </citation>
    <scope>IDENTIFICATION</scope>
</reference>
<dbReference type="InterPro" id="IPR001841">
    <property type="entry name" value="Znf_RING"/>
</dbReference>
<dbReference type="InterPro" id="IPR003879">
    <property type="entry name" value="Butyrophylin_SPRY"/>
</dbReference>
<dbReference type="InterPro" id="IPR013320">
    <property type="entry name" value="ConA-like_dom_sf"/>
</dbReference>
<dbReference type="PRINTS" id="PR01407">
    <property type="entry name" value="BUTYPHLNCDUF"/>
</dbReference>
<dbReference type="InterPro" id="IPR013083">
    <property type="entry name" value="Znf_RING/FYVE/PHD"/>
</dbReference>
<feature type="domain" description="B box-type" evidence="6">
    <location>
        <begin position="88"/>
        <end position="129"/>
    </location>
</feature>
<dbReference type="CTD" id="390231"/>
<keyword evidence="8" id="KW-1185">Reference proteome</keyword>
<feature type="domain" description="RING-type" evidence="5">
    <location>
        <begin position="15"/>
        <end position="56"/>
    </location>
</feature>
<dbReference type="Pfam" id="PF00622">
    <property type="entry name" value="SPRY"/>
    <property type="match status" value="1"/>
</dbReference>
<dbReference type="InParanoid" id="A0A3Q7QT07"/>
<dbReference type="GO" id="GO:0008270">
    <property type="term" value="F:zinc ion binding"/>
    <property type="evidence" value="ECO:0007669"/>
    <property type="project" value="UniProtKB-KW"/>
</dbReference>
<dbReference type="SUPFAM" id="SSF57850">
    <property type="entry name" value="RING/U-box"/>
    <property type="match status" value="1"/>
</dbReference>
<protein>
    <submittedName>
        <fullName evidence="9">Tripartite motif-containing protein 77-like</fullName>
    </submittedName>
</protein>
<evidence type="ECO:0000259" key="7">
    <source>
        <dbReference type="PROSITE" id="PS50188"/>
    </source>
</evidence>
<evidence type="ECO:0000313" key="9">
    <source>
        <dbReference type="RefSeq" id="XP_025749740.1"/>
    </source>
</evidence>
<dbReference type="PROSITE" id="PS50119">
    <property type="entry name" value="ZF_BBOX"/>
    <property type="match status" value="1"/>
</dbReference>
<dbReference type="PROSITE" id="PS50089">
    <property type="entry name" value="ZF_RING_2"/>
    <property type="match status" value="1"/>
</dbReference>
<dbReference type="AlphaFoldDB" id="A0A3Q7QT07"/>
<dbReference type="InterPro" id="IPR050143">
    <property type="entry name" value="TRIM/RBCC"/>
</dbReference>
<dbReference type="InterPro" id="IPR043136">
    <property type="entry name" value="B30.2/SPRY_sf"/>
</dbReference>
<gene>
    <name evidence="9" type="primary">LOC112840511</name>
</gene>
<dbReference type="RefSeq" id="XP_025749740.1">
    <property type="nucleotide sequence ID" value="XM_025893955.1"/>
</dbReference>
<evidence type="ECO:0000256" key="1">
    <source>
        <dbReference type="ARBA" id="ARBA00022723"/>
    </source>
</evidence>
<keyword evidence="2 4" id="KW-0863">Zinc-finger</keyword>
<dbReference type="PROSITE" id="PS00518">
    <property type="entry name" value="ZF_RING_1"/>
    <property type="match status" value="1"/>
</dbReference>
<dbReference type="PROSITE" id="PS50188">
    <property type="entry name" value="B302_SPRY"/>
    <property type="match status" value="1"/>
</dbReference>
<dbReference type="Pfam" id="PF13445">
    <property type="entry name" value="zf-RING_UBOX"/>
    <property type="match status" value="1"/>
</dbReference>
<evidence type="ECO:0000256" key="2">
    <source>
        <dbReference type="ARBA" id="ARBA00022771"/>
    </source>
</evidence>
<sequence length="450" mass="52145">MDSTFVQNVPSELICYICKDYFTDPFTLTCGHNFCTPCLCLLWEDAQHPPRCPVCRAVSPQIDFKSIIFAAKQVHASKESVACQLPNSAKQVCRVHLVVKDLFCPTDKSPLCLHCANSQRHAIHRHTPISQAAEQCREKLLVQMKSIWKSRQKNQKNLNKEYNLFRVWQGFVNLRMMMIRAEYPKVYQYLQEEKQKHLESLAVEGKIIFNQLRRNVGRMRHMGKLLRKMYEELKEMCCETDVDLFQDLGDIMKRSQIMQLHIPQPVNPQLSSWTITGMSERLNNFRVYLTLDHNISNYHVALFEDLRHLQCSPDYQDMPHSPASPQYMPLWGAQTFTSGKHYWEVDVGNSCNWIIGLCKESWINRNGMLLNSEGIFLLLCIQVDDICRLFSASPPLRHYIQRPQGWIGVFLDYECGTVSFVNVAQSSLICNLLSCSFSCPLRPFICYGPK</sequence>
<dbReference type="InterPro" id="IPR000315">
    <property type="entry name" value="Znf_B-box"/>
</dbReference>
<dbReference type="InterPro" id="IPR003877">
    <property type="entry name" value="SPRY_dom"/>
</dbReference>
<evidence type="ECO:0000259" key="5">
    <source>
        <dbReference type="PROSITE" id="PS50089"/>
    </source>
</evidence>
<evidence type="ECO:0000256" key="3">
    <source>
        <dbReference type="ARBA" id="ARBA00022833"/>
    </source>
</evidence>
<dbReference type="InterPro" id="IPR027370">
    <property type="entry name" value="Znf-RING_euk"/>
</dbReference>
<dbReference type="PANTHER" id="PTHR24103">
    <property type="entry name" value="E3 UBIQUITIN-PROTEIN LIGASE TRIM"/>
    <property type="match status" value="1"/>
</dbReference>
<reference evidence="9" key="2">
    <citation type="submission" date="2025-08" db="UniProtKB">
        <authorList>
            <consortium name="RefSeq"/>
        </authorList>
    </citation>
    <scope>IDENTIFICATION</scope>
    <source>
        <tissue evidence="9">Blood</tissue>
    </source>
</reference>
<proteinExistence type="predicted"/>
<dbReference type="SUPFAM" id="SSF49899">
    <property type="entry name" value="Concanavalin A-like lectins/glucanases"/>
    <property type="match status" value="1"/>
</dbReference>
<dbReference type="Proteomes" id="UP000286641">
    <property type="component" value="Unplaced"/>
</dbReference>
<dbReference type="InterPro" id="IPR001870">
    <property type="entry name" value="B30.2/SPRY"/>
</dbReference>
<evidence type="ECO:0000259" key="6">
    <source>
        <dbReference type="PROSITE" id="PS50119"/>
    </source>
</evidence>